<dbReference type="InterPro" id="IPR013780">
    <property type="entry name" value="Glyco_hydro_b"/>
</dbReference>
<dbReference type="SUPFAM" id="SSF51011">
    <property type="entry name" value="Glycosyl hydrolase domain"/>
    <property type="match status" value="1"/>
</dbReference>
<sequence>MELKISNKKGPAIPREFIGLFIEDINYAIDGGLYAEMLENGNFESMDVRGGKDRDYFIKQDGLYAWSILHKEAGLSLDIVQGSSVHENNPHYLRVMASEGGSGFYNKAYEGLHMKQKMTYHISFYARAAQYSGMVKVAVIKDEKTVAERNIEIHGADAHGWHKWEKYKADLTVEEAVSAARFAVVLENPGTIEFDCFSMIPEDAVYGIFRRDLADMLKGMNPGFLRFPGGCVVEGATLSNRYRFKDTLGAKEQRRYNWNRWALHGNNEENEYHSIYSHYGQTYGIGFYEYFLLCEYIGAAPLPILGVGLACQFQSHERVEPDSEAIWEYIQDYLDLIEFANGGADTKWGSLRIGMGHEEPFGLEMIGVGNEQWEDDESRFFERYILFEREIHKVYPQIKLVGTSGPELDSVRFEKSWEFYREHAGNKNFVYAVDEHYYKEPEWFGTHTDYFDKVPRDIKIFFGEYAAHPQGWLPMNHPEGNNLKAALAEAAFLTGAAKNSDVVAMTSYAPLFARIGYAQWNPDLIWFDGRAVYATPNYYVQQMFALNAGDYNIIYETEDIPCQVSYDEKSSQLIVKLVNMDEEEKHIKWKLEENWELQGMIAEQIVLRGDRNEAVNSLEEENVRPVSSQVELNTGSYSLPPLSFVIVRIPAKKIWSKVCRL</sequence>
<dbReference type="Pfam" id="PF02018">
    <property type="entry name" value="CBM_4_9"/>
    <property type="match status" value="1"/>
</dbReference>
<dbReference type="Gene3D" id="2.60.40.1180">
    <property type="entry name" value="Golgi alpha-mannosidase II"/>
    <property type="match status" value="1"/>
</dbReference>
<dbReference type="EMBL" id="SLUO01000019">
    <property type="protein sequence ID" value="TCL54632.1"/>
    <property type="molecule type" value="Genomic_DNA"/>
</dbReference>
<dbReference type="InterPro" id="IPR003305">
    <property type="entry name" value="CenC_carb-bd"/>
</dbReference>
<keyword evidence="4" id="KW-0732">Signal</keyword>
<dbReference type="Proteomes" id="UP000295718">
    <property type="component" value="Unassembled WGS sequence"/>
</dbReference>
<keyword evidence="6" id="KW-0325">Glycoprotein</keyword>
<dbReference type="InterPro" id="IPR051563">
    <property type="entry name" value="Glycosyl_Hydrolase_51"/>
</dbReference>
<dbReference type="Pfam" id="PF22848">
    <property type="entry name" value="ASD1_dom"/>
    <property type="match status" value="1"/>
</dbReference>
<dbReference type="AlphaFoldDB" id="A0A4V2QB12"/>
<dbReference type="InterPro" id="IPR055235">
    <property type="entry name" value="ASD1_cat"/>
</dbReference>
<evidence type="ECO:0000313" key="9">
    <source>
        <dbReference type="Proteomes" id="UP000295718"/>
    </source>
</evidence>
<dbReference type="RefSeq" id="WP_031391962.1">
    <property type="nucleotide sequence ID" value="NZ_JPNB01000002.1"/>
</dbReference>
<dbReference type="OrthoDB" id="9758333at2"/>
<comment type="caution">
    <text evidence="8">The sequence shown here is derived from an EMBL/GenBank/DDBJ whole genome shotgun (WGS) entry which is preliminary data.</text>
</comment>
<dbReference type="PANTHER" id="PTHR31776:SF0">
    <property type="entry name" value="ALPHA-L-ARABINOFURANOSIDASE 1"/>
    <property type="match status" value="1"/>
</dbReference>
<dbReference type="STRING" id="1469948.GCA_000732725_03328"/>
<proteinExistence type="inferred from homology"/>
<evidence type="ECO:0000313" key="8">
    <source>
        <dbReference type="EMBL" id="TCL54632.1"/>
    </source>
</evidence>
<keyword evidence="5" id="KW-0378">Hydrolase</keyword>
<dbReference type="Pfam" id="PF06964">
    <property type="entry name" value="Alpha-L-AF_C"/>
    <property type="match status" value="1"/>
</dbReference>
<dbReference type="Gene3D" id="2.60.120.260">
    <property type="entry name" value="Galactose-binding domain-like"/>
    <property type="match status" value="1"/>
</dbReference>
<dbReference type="Gene3D" id="3.20.20.80">
    <property type="entry name" value="Glycosidases"/>
    <property type="match status" value="1"/>
</dbReference>
<evidence type="ECO:0000256" key="2">
    <source>
        <dbReference type="ARBA" id="ARBA00007186"/>
    </source>
</evidence>
<evidence type="ECO:0000256" key="3">
    <source>
        <dbReference type="ARBA" id="ARBA00012670"/>
    </source>
</evidence>
<evidence type="ECO:0000259" key="7">
    <source>
        <dbReference type="SMART" id="SM00813"/>
    </source>
</evidence>
<reference evidence="8 9" key="1">
    <citation type="submission" date="2019-03" db="EMBL/GenBank/DDBJ databases">
        <title>Genomic Encyclopedia of Type Strains, Phase IV (KMG-IV): sequencing the most valuable type-strain genomes for metagenomic binning, comparative biology and taxonomic classification.</title>
        <authorList>
            <person name="Goeker M."/>
        </authorList>
    </citation>
    <scope>NUCLEOTIDE SEQUENCE [LARGE SCALE GENOMIC DNA]</scope>
    <source>
        <strain evidence="8 9">DSM 100556</strain>
    </source>
</reference>
<name>A0A4V2QB12_9FIRM</name>
<evidence type="ECO:0000256" key="4">
    <source>
        <dbReference type="ARBA" id="ARBA00022729"/>
    </source>
</evidence>
<accession>A0A4V2QB12</accession>
<gene>
    <name evidence="8" type="ORF">EDD76_11955</name>
</gene>
<comment type="catalytic activity">
    <reaction evidence="1">
        <text>Hydrolysis of terminal non-reducing alpha-L-arabinofuranoside residues in alpha-L-arabinosides.</text>
        <dbReference type="EC" id="3.2.1.55"/>
    </reaction>
</comment>
<dbReference type="PANTHER" id="PTHR31776">
    <property type="entry name" value="ALPHA-L-ARABINOFURANOSIDASE 1"/>
    <property type="match status" value="1"/>
</dbReference>
<evidence type="ECO:0000256" key="6">
    <source>
        <dbReference type="ARBA" id="ARBA00023180"/>
    </source>
</evidence>
<protein>
    <recommendedName>
        <fullName evidence="3">non-reducing end alpha-L-arabinofuranosidase</fullName>
        <ecNumber evidence="3">3.2.1.55</ecNumber>
    </recommendedName>
</protein>
<dbReference type="EC" id="3.2.1.55" evidence="3"/>
<dbReference type="InterPro" id="IPR010720">
    <property type="entry name" value="Alpha-L-AF_C"/>
</dbReference>
<comment type="similarity">
    <text evidence="2">Belongs to the glycosyl hydrolase 51 family.</text>
</comment>
<dbReference type="GO" id="GO:0046373">
    <property type="term" value="P:L-arabinose metabolic process"/>
    <property type="evidence" value="ECO:0007669"/>
    <property type="project" value="InterPro"/>
</dbReference>
<evidence type="ECO:0000256" key="5">
    <source>
        <dbReference type="ARBA" id="ARBA00022801"/>
    </source>
</evidence>
<evidence type="ECO:0000256" key="1">
    <source>
        <dbReference type="ARBA" id="ARBA00001462"/>
    </source>
</evidence>
<dbReference type="GO" id="GO:0046556">
    <property type="term" value="F:alpha-L-arabinofuranosidase activity"/>
    <property type="evidence" value="ECO:0007669"/>
    <property type="project" value="UniProtKB-EC"/>
</dbReference>
<dbReference type="InterPro" id="IPR017853">
    <property type="entry name" value="GH"/>
</dbReference>
<organism evidence="8 9">
    <name type="scientific">Kineothrix alysoides</name>
    <dbReference type="NCBI Taxonomy" id="1469948"/>
    <lineage>
        <taxon>Bacteria</taxon>
        <taxon>Bacillati</taxon>
        <taxon>Bacillota</taxon>
        <taxon>Clostridia</taxon>
        <taxon>Lachnospirales</taxon>
        <taxon>Lachnospiraceae</taxon>
        <taxon>Kineothrix</taxon>
    </lineage>
</organism>
<keyword evidence="9" id="KW-1185">Reference proteome</keyword>
<dbReference type="SUPFAM" id="SSF51445">
    <property type="entry name" value="(Trans)glycosidases"/>
    <property type="match status" value="1"/>
</dbReference>
<dbReference type="SMART" id="SM00813">
    <property type="entry name" value="Alpha-L-AF_C"/>
    <property type="match status" value="1"/>
</dbReference>
<feature type="domain" description="Alpha-L-arabinofuranosidase C-terminal" evidence="7">
    <location>
        <begin position="463"/>
        <end position="643"/>
    </location>
</feature>